<name>A0A1H7NEV8_9GAMM</name>
<dbReference type="SMART" id="SM00448">
    <property type="entry name" value="REC"/>
    <property type="match status" value="1"/>
</dbReference>
<dbReference type="InterPro" id="IPR001610">
    <property type="entry name" value="PAC"/>
</dbReference>
<evidence type="ECO:0000256" key="4">
    <source>
        <dbReference type="ARBA" id="ARBA00022475"/>
    </source>
</evidence>
<dbReference type="Pfam" id="PF01627">
    <property type="entry name" value="Hpt"/>
    <property type="match status" value="1"/>
</dbReference>
<dbReference type="SMART" id="SM00387">
    <property type="entry name" value="HATPase_c"/>
    <property type="match status" value="1"/>
</dbReference>
<dbReference type="Pfam" id="PF13426">
    <property type="entry name" value="PAS_9"/>
    <property type="match status" value="2"/>
</dbReference>
<dbReference type="InterPro" id="IPR011006">
    <property type="entry name" value="CheY-like_superfamily"/>
</dbReference>
<dbReference type="InterPro" id="IPR003661">
    <property type="entry name" value="HisK_dim/P_dom"/>
</dbReference>
<dbReference type="GO" id="GO:0000155">
    <property type="term" value="F:phosphorelay sensor kinase activity"/>
    <property type="evidence" value="ECO:0007669"/>
    <property type="project" value="InterPro"/>
</dbReference>
<dbReference type="SMART" id="SM00388">
    <property type="entry name" value="HisKA"/>
    <property type="match status" value="1"/>
</dbReference>
<dbReference type="SUPFAM" id="SSF55785">
    <property type="entry name" value="PYP-like sensor domain (PAS domain)"/>
    <property type="match status" value="3"/>
</dbReference>
<dbReference type="PROSITE" id="PS50113">
    <property type="entry name" value="PAC"/>
    <property type="match status" value="2"/>
</dbReference>
<dbReference type="Proteomes" id="UP000199297">
    <property type="component" value="Unassembled WGS sequence"/>
</dbReference>
<evidence type="ECO:0000256" key="3">
    <source>
        <dbReference type="ARBA" id="ARBA00012438"/>
    </source>
</evidence>
<dbReference type="STRING" id="641665.GCA_002104455_03356"/>
<keyword evidence="6" id="KW-0808">Transferase</keyword>
<dbReference type="Gene3D" id="3.40.190.10">
    <property type="entry name" value="Periplasmic binding protein-like II"/>
    <property type="match status" value="2"/>
</dbReference>
<evidence type="ECO:0000259" key="23">
    <source>
        <dbReference type="PROSITE" id="PS50894"/>
    </source>
</evidence>
<evidence type="ECO:0000256" key="10">
    <source>
        <dbReference type="ARBA" id="ARBA00022840"/>
    </source>
</evidence>
<keyword evidence="4" id="KW-1003">Cell membrane</keyword>
<dbReference type="InterPro" id="IPR035965">
    <property type="entry name" value="PAS-like_dom_sf"/>
</dbReference>
<evidence type="ECO:0000256" key="11">
    <source>
        <dbReference type="ARBA" id="ARBA00022989"/>
    </source>
</evidence>
<dbReference type="PROSITE" id="PS50109">
    <property type="entry name" value="HIS_KIN"/>
    <property type="match status" value="1"/>
</dbReference>
<feature type="transmembrane region" description="Helical" evidence="18">
    <location>
        <begin position="724"/>
        <end position="746"/>
    </location>
</feature>
<dbReference type="InterPro" id="IPR036641">
    <property type="entry name" value="HPT_dom_sf"/>
</dbReference>
<sequence>MVNFFSLNKTLLMLACLCIGVIGQVRAETLEKVSIQLNWYHQFQFAGYYAAKAQGYYQAAGFDVELREFDGQHTSEEQVINGQADYGISNSSLILAKAQGKPVVIVAQIFQHAATTIATLRSSNITSPFELAGKRISASNEQRHFATLSAMLMQSGLDKRAYVWQHSSDLHHDLLSGQADAIVIYNTNEPFQFKQAGVDIFTIDPRDYGIDFYGDALFTTESEVRSQPQRVQALQQATIKGWQYALKHPKEIIDLFIEQYNTQAKSRAHLLYEAEQVQQIIFAQFIPLGTITPSRMEKISEIYYQLGMMSEPFLPANILLDDALAHFANGSRAHDSSQILIIAMILFSMLLILIILYLPKLISEQRLVALMASGKFPAIVHSISIINMAIIFSVIYLTLQDNEKTTQANIKKNLEFVVQASQTRLNNWFNNQNHLLQQLSRDPTLIQLLTQLTQQPVQIAPLRTSQAQQAIRHYVQQSTPLGQQFDIINKENLIIAASDHSALTQVHVIAQQQPELLKAVFAGETRIVSPIKTSDNSQLANNKRAISQYQMFIVSPIMNANQQIIAAIALKVEPGGAISTIFQQGRIGASGESYLVNAEGEMLSNSRFDAQLSSLPYFQELKKQQRLLTLKNPGIDLLANPDAVINPQQLPLTLMAEHLINHALNNEQNSPLKHKIYSNVNGYNDYRGVRVFGAWLWDSQYGIGIATEIDADEAMSGVSSLRRMLLVIVVITLLLTLTSNIFTVRVGQRSTKYMRRSKAELEAIVAQRTAELHQRERAMWELYEHAPVAYATLNSQGQFIKHNSAFAKMFKRPRATFESLNWRDFVAPAHYVHEIFQQQSQLLDCEIPVQISDNQTIETMMSALPVYEHQQLVEVRLTLIDVTQRNATKAQFEALMESAPDAILMLDKHRSHSLVNSQVLAMFGYEKTELLGQKIERLLPEEQSLHIFQRLLTEPCAEKQRIELLGRRKNGEEFSAEVTVKVLDIHNDRFIVAIIRDITERKQNDAALAAQILFQQALTDTIPYPIFVKDADTRIINVNKSYEQTFNVNKADLIGKTVLELDYIPLADREAFQAEDVSIIANMGMVKKEITLTYADGLAHDTMYWVKSFAKADGSIGGLLGTFVDISEQKKAEQTLAHAKLLAEDAVKAKSNFLANMSHEIRTPMNAIIGMSALALKTQLTPQQENYIVKVNRSAESLLGIVNDILDFSKIEANKLEIENIAFSLDDILDNLSNVLIDQLLKTQTELIFDVAADVPLDLIGDPLRLSQILTNLGSNAAKFTEHGEIKVRISCLSKQDNQVKLQFSVCDTGIGMSADQQEKLFQSFSQADASTTRKYGGTGLGLAICKRLVELLGGEIWLDSEVNVGSKFHFTLNYQCQSLAQVQAKQPNLAPLQGLKVALVANNEDFKPILQRLLQSFGFKLVCYREAKQVLNDIKQATQVFDILICDLLNCASQRACTDIQLLRAAEVNLPVLQVLASRQDIGANQFTKDDKLFYIYKPITASNLLDNILLALGKTDLRKRSYQATPRAEQVAINAIRGARILLVEDNEISQELATELLQHHGIDVEIANNGQEAIDRLQQSLHADERFDCVLMDCQMPVKDGYTATEELRADPKFNDLPIIAMTANVMAGDREKALKAGMNEHIGKPINTQELFTKLAQWLDISTLNAQHKLNEPDVSDPPTLPELAGIDTSAGLAIAQHDAALYLRLLLKFKANYQDAINPIATAFSQANFARAEQLAHTLKGVAGNIGATQLYQLSQSLEASAQQQAPATELIIQAQEELTIIQQGLAQLSAPEPQHTRFNLAECKTLMTKLMTEVDNYDVAAIDTIATLLAMTQEQNYHQQLKDIMAKVAVYEFDDAAQLIKAIKLHS</sequence>
<keyword evidence="13 18" id="KW-0472">Membrane</keyword>
<proteinExistence type="predicted"/>
<dbReference type="EC" id="2.7.13.3" evidence="3"/>
<evidence type="ECO:0000259" key="22">
    <source>
        <dbReference type="PROSITE" id="PS50113"/>
    </source>
</evidence>
<comment type="subcellular location">
    <subcellularLocation>
        <location evidence="2">Cell membrane</location>
        <topology evidence="2">Multi-pass membrane protein</topology>
    </subcellularLocation>
</comment>
<dbReference type="Gene3D" id="1.20.120.160">
    <property type="entry name" value="HPT domain"/>
    <property type="match status" value="1"/>
</dbReference>
<dbReference type="OrthoDB" id="9810730at2"/>
<keyword evidence="11 18" id="KW-1133">Transmembrane helix</keyword>
<dbReference type="RefSeq" id="WP_085284858.1">
    <property type="nucleotide sequence ID" value="NZ_NBOC01000008.1"/>
</dbReference>
<dbReference type="PROSITE" id="PS50894">
    <property type="entry name" value="HPT"/>
    <property type="match status" value="1"/>
</dbReference>
<evidence type="ECO:0000256" key="9">
    <source>
        <dbReference type="ARBA" id="ARBA00022777"/>
    </source>
</evidence>
<evidence type="ECO:0000256" key="1">
    <source>
        <dbReference type="ARBA" id="ARBA00000085"/>
    </source>
</evidence>
<dbReference type="Pfam" id="PF02518">
    <property type="entry name" value="HATPase_c"/>
    <property type="match status" value="1"/>
</dbReference>
<evidence type="ECO:0000256" key="15">
    <source>
        <dbReference type="ARBA" id="ARBA00068150"/>
    </source>
</evidence>
<organism evidence="24 25">
    <name type="scientific">Colwellia chukchiensis</name>
    <dbReference type="NCBI Taxonomy" id="641665"/>
    <lineage>
        <taxon>Bacteria</taxon>
        <taxon>Pseudomonadati</taxon>
        <taxon>Pseudomonadota</taxon>
        <taxon>Gammaproteobacteria</taxon>
        <taxon>Alteromonadales</taxon>
        <taxon>Colwelliaceae</taxon>
        <taxon>Colwellia</taxon>
    </lineage>
</organism>
<evidence type="ECO:0000256" key="16">
    <source>
        <dbReference type="PROSITE-ProRule" id="PRU00110"/>
    </source>
</evidence>
<dbReference type="PRINTS" id="PR00344">
    <property type="entry name" value="BCTRLSENSOR"/>
</dbReference>
<feature type="domain" description="HPt" evidence="23">
    <location>
        <begin position="1703"/>
        <end position="1794"/>
    </location>
</feature>
<feature type="modified residue" description="4-aspartylphosphate" evidence="17">
    <location>
        <position position="1448"/>
    </location>
</feature>
<dbReference type="Gene3D" id="1.10.287.130">
    <property type="match status" value="1"/>
</dbReference>
<dbReference type="Pfam" id="PF00072">
    <property type="entry name" value="Response_reg"/>
    <property type="match status" value="1"/>
</dbReference>
<dbReference type="InterPro" id="IPR036097">
    <property type="entry name" value="HisK_dim/P_sf"/>
</dbReference>
<evidence type="ECO:0000313" key="25">
    <source>
        <dbReference type="Proteomes" id="UP000199297"/>
    </source>
</evidence>
<dbReference type="InterPro" id="IPR005467">
    <property type="entry name" value="His_kinase_dom"/>
</dbReference>
<feature type="domain" description="PAS" evidence="21">
    <location>
        <begin position="888"/>
        <end position="944"/>
    </location>
</feature>
<dbReference type="PROSITE" id="PS50110">
    <property type="entry name" value="RESPONSE_REGULATORY"/>
    <property type="match status" value="2"/>
</dbReference>
<feature type="transmembrane region" description="Helical" evidence="18">
    <location>
        <begin position="378"/>
        <end position="399"/>
    </location>
</feature>
<feature type="transmembrane region" description="Helical" evidence="18">
    <location>
        <begin position="339"/>
        <end position="358"/>
    </location>
</feature>
<evidence type="ECO:0000256" key="13">
    <source>
        <dbReference type="ARBA" id="ARBA00023136"/>
    </source>
</evidence>
<evidence type="ECO:0000256" key="8">
    <source>
        <dbReference type="ARBA" id="ARBA00022741"/>
    </source>
</evidence>
<evidence type="ECO:0000256" key="6">
    <source>
        <dbReference type="ARBA" id="ARBA00022679"/>
    </source>
</evidence>
<keyword evidence="8" id="KW-0547">Nucleotide-binding</keyword>
<keyword evidence="7 18" id="KW-0812">Transmembrane</keyword>
<dbReference type="EMBL" id="FOBI01000007">
    <property type="protein sequence ID" value="SEL21447.1"/>
    <property type="molecule type" value="Genomic_DNA"/>
</dbReference>
<keyword evidence="5 17" id="KW-0597">Phosphoprotein</keyword>
<dbReference type="SUPFAM" id="SSF47226">
    <property type="entry name" value="Histidine-containing phosphotransfer domain, HPT domain"/>
    <property type="match status" value="1"/>
</dbReference>
<feature type="modified residue" description="4-aspartylphosphate" evidence="17">
    <location>
        <position position="1596"/>
    </location>
</feature>
<feature type="domain" description="Response regulatory" evidence="20">
    <location>
        <begin position="1397"/>
        <end position="1514"/>
    </location>
</feature>
<dbReference type="InterPro" id="IPR004358">
    <property type="entry name" value="Sig_transdc_His_kin-like_C"/>
</dbReference>
<feature type="modified residue" description="Phosphohistidine" evidence="16">
    <location>
        <position position="1742"/>
    </location>
</feature>
<keyword evidence="9" id="KW-0418">Kinase</keyword>
<gene>
    <name evidence="24" type="ORF">SAMN05216262_107107</name>
</gene>
<dbReference type="FunFam" id="1.10.287.130:FF:000002">
    <property type="entry name" value="Two-component osmosensing histidine kinase"/>
    <property type="match status" value="1"/>
</dbReference>
<dbReference type="Pfam" id="PF00512">
    <property type="entry name" value="HisKA"/>
    <property type="match status" value="1"/>
</dbReference>
<evidence type="ECO:0000256" key="2">
    <source>
        <dbReference type="ARBA" id="ARBA00004651"/>
    </source>
</evidence>
<dbReference type="GO" id="GO:0005524">
    <property type="term" value="F:ATP binding"/>
    <property type="evidence" value="ECO:0007669"/>
    <property type="project" value="UniProtKB-KW"/>
</dbReference>
<dbReference type="NCBIfam" id="TIGR00229">
    <property type="entry name" value="sensory_box"/>
    <property type="match status" value="2"/>
</dbReference>
<dbReference type="SMART" id="SM00091">
    <property type="entry name" value="PAS"/>
    <property type="match status" value="3"/>
</dbReference>
<dbReference type="InterPro" id="IPR015168">
    <property type="entry name" value="SsuA/THI5"/>
</dbReference>
<dbReference type="PROSITE" id="PS50112">
    <property type="entry name" value="PAS"/>
    <property type="match status" value="2"/>
</dbReference>
<feature type="domain" description="Response regulatory" evidence="20">
    <location>
        <begin position="1542"/>
        <end position="1663"/>
    </location>
</feature>
<comment type="subunit">
    <text evidence="14">At low DSF concentrations, interacts with RpfF.</text>
</comment>
<dbReference type="SUPFAM" id="SSF53850">
    <property type="entry name" value="Periplasmic binding protein-like II"/>
    <property type="match status" value="1"/>
</dbReference>
<dbReference type="InterPro" id="IPR036890">
    <property type="entry name" value="HATPase_C_sf"/>
</dbReference>
<evidence type="ECO:0000256" key="12">
    <source>
        <dbReference type="ARBA" id="ARBA00023012"/>
    </source>
</evidence>
<dbReference type="InterPro" id="IPR008207">
    <property type="entry name" value="Sig_transdc_His_kin_Hpt_dom"/>
</dbReference>
<dbReference type="SUPFAM" id="SSF47384">
    <property type="entry name" value="Homodimeric domain of signal transducing histidine kinase"/>
    <property type="match status" value="1"/>
</dbReference>
<keyword evidence="12" id="KW-0902">Two-component regulatory system</keyword>
<dbReference type="InterPro" id="IPR000014">
    <property type="entry name" value="PAS"/>
</dbReference>
<dbReference type="SUPFAM" id="SSF55874">
    <property type="entry name" value="ATPase domain of HSP90 chaperone/DNA topoisomerase II/histidine kinase"/>
    <property type="match status" value="1"/>
</dbReference>
<dbReference type="InterPro" id="IPR001789">
    <property type="entry name" value="Sig_transdc_resp-reg_receiver"/>
</dbReference>
<dbReference type="Pfam" id="PF08448">
    <property type="entry name" value="PAS_4"/>
    <property type="match status" value="1"/>
</dbReference>
<dbReference type="SUPFAM" id="SSF52172">
    <property type="entry name" value="CheY-like"/>
    <property type="match status" value="2"/>
</dbReference>
<dbReference type="Gene3D" id="3.30.565.10">
    <property type="entry name" value="Histidine kinase-like ATPase, C-terminal domain"/>
    <property type="match status" value="1"/>
</dbReference>
<evidence type="ECO:0000256" key="14">
    <source>
        <dbReference type="ARBA" id="ARBA00064003"/>
    </source>
</evidence>
<dbReference type="CDD" id="cd00130">
    <property type="entry name" value="PAS"/>
    <property type="match status" value="2"/>
</dbReference>
<evidence type="ECO:0000259" key="21">
    <source>
        <dbReference type="PROSITE" id="PS50112"/>
    </source>
</evidence>
<dbReference type="SMART" id="SM00086">
    <property type="entry name" value="PAC"/>
    <property type="match status" value="2"/>
</dbReference>
<keyword evidence="10" id="KW-0067">ATP-binding</keyword>
<feature type="domain" description="PAC" evidence="22">
    <location>
        <begin position="1086"/>
        <end position="1138"/>
    </location>
</feature>
<evidence type="ECO:0000313" key="24">
    <source>
        <dbReference type="EMBL" id="SEL21447.1"/>
    </source>
</evidence>
<feature type="domain" description="PAS" evidence="21">
    <location>
        <begin position="1010"/>
        <end position="1061"/>
    </location>
</feature>
<dbReference type="FunFam" id="3.30.565.10:FF:000010">
    <property type="entry name" value="Sensor histidine kinase RcsC"/>
    <property type="match status" value="1"/>
</dbReference>
<dbReference type="CDD" id="cd00082">
    <property type="entry name" value="HisKA"/>
    <property type="match status" value="1"/>
</dbReference>
<dbReference type="Gene3D" id="3.30.450.20">
    <property type="entry name" value="PAS domain"/>
    <property type="match status" value="3"/>
</dbReference>
<evidence type="ECO:0000256" key="18">
    <source>
        <dbReference type="SAM" id="Phobius"/>
    </source>
</evidence>
<dbReference type="PANTHER" id="PTHR45339">
    <property type="entry name" value="HYBRID SIGNAL TRANSDUCTION HISTIDINE KINASE J"/>
    <property type="match status" value="1"/>
</dbReference>
<dbReference type="Pfam" id="PF09084">
    <property type="entry name" value="NMT1"/>
    <property type="match status" value="1"/>
</dbReference>
<keyword evidence="25" id="KW-1185">Reference proteome</keyword>
<evidence type="ECO:0000256" key="17">
    <source>
        <dbReference type="PROSITE-ProRule" id="PRU00169"/>
    </source>
</evidence>
<dbReference type="Gene3D" id="3.40.50.2300">
    <property type="match status" value="2"/>
</dbReference>
<evidence type="ECO:0000259" key="20">
    <source>
        <dbReference type="PROSITE" id="PS50110"/>
    </source>
</evidence>
<comment type="catalytic activity">
    <reaction evidence="1">
        <text>ATP + protein L-histidine = ADP + protein N-phospho-L-histidine.</text>
        <dbReference type="EC" id="2.7.13.3"/>
    </reaction>
</comment>
<dbReference type="GO" id="GO:0005886">
    <property type="term" value="C:plasma membrane"/>
    <property type="evidence" value="ECO:0007669"/>
    <property type="project" value="UniProtKB-SubCell"/>
</dbReference>
<dbReference type="InterPro" id="IPR013656">
    <property type="entry name" value="PAS_4"/>
</dbReference>
<feature type="domain" description="PAC" evidence="22">
    <location>
        <begin position="960"/>
        <end position="1010"/>
    </location>
</feature>
<dbReference type="CDD" id="cd16922">
    <property type="entry name" value="HATPase_EvgS-ArcB-TorS-like"/>
    <property type="match status" value="1"/>
</dbReference>
<evidence type="ECO:0000259" key="19">
    <source>
        <dbReference type="PROSITE" id="PS50109"/>
    </source>
</evidence>
<dbReference type="InterPro" id="IPR000700">
    <property type="entry name" value="PAS-assoc_C"/>
</dbReference>
<evidence type="ECO:0000256" key="5">
    <source>
        <dbReference type="ARBA" id="ARBA00022553"/>
    </source>
</evidence>
<dbReference type="PANTHER" id="PTHR45339:SF1">
    <property type="entry name" value="HYBRID SIGNAL TRANSDUCTION HISTIDINE KINASE J"/>
    <property type="match status" value="1"/>
</dbReference>
<feature type="domain" description="Histidine kinase" evidence="19">
    <location>
        <begin position="1156"/>
        <end position="1377"/>
    </location>
</feature>
<accession>A0A1H7NEV8</accession>
<reference evidence="25" key="1">
    <citation type="submission" date="2016-10" db="EMBL/GenBank/DDBJ databases">
        <authorList>
            <person name="Varghese N."/>
            <person name="Submissions S."/>
        </authorList>
    </citation>
    <scope>NUCLEOTIDE SEQUENCE [LARGE SCALE GENOMIC DNA]</scope>
    <source>
        <strain evidence="25">CGMCC 1.9127</strain>
    </source>
</reference>
<dbReference type="InterPro" id="IPR003594">
    <property type="entry name" value="HATPase_dom"/>
</dbReference>
<dbReference type="CDD" id="cd17546">
    <property type="entry name" value="REC_hyHK_CKI1_RcsC-like"/>
    <property type="match status" value="1"/>
</dbReference>
<protein>
    <recommendedName>
        <fullName evidence="15">Sensory/regulatory protein RpfC</fullName>
        <ecNumber evidence="3">2.7.13.3</ecNumber>
    </recommendedName>
</protein>
<dbReference type="CDD" id="cd00088">
    <property type="entry name" value="HPT"/>
    <property type="match status" value="1"/>
</dbReference>
<evidence type="ECO:0000256" key="7">
    <source>
        <dbReference type="ARBA" id="ARBA00022692"/>
    </source>
</evidence>